<name>A0A9J6DS21_RHIMP</name>
<evidence type="ECO:0000256" key="1">
    <source>
        <dbReference type="SAM" id="MobiDB-lite"/>
    </source>
</evidence>
<accession>A0A9J6DS21</accession>
<dbReference type="AlphaFoldDB" id="A0A9J6DS21"/>
<feature type="region of interest" description="Disordered" evidence="1">
    <location>
        <begin position="1"/>
        <end position="116"/>
    </location>
</feature>
<gene>
    <name evidence="2" type="ORF">HPB51_000130</name>
</gene>
<evidence type="ECO:0000313" key="2">
    <source>
        <dbReference type="EMBL" id="KAH8024650.1"/>
    </source>
</evidence>
<proteinExistence type="predicted"/>
<feature type="compositionally biased region" description="Basic residues" evidence="1">
    <location>
        <begin position="79"/>
        <end position="88"/>
    </location>
</feature>
<sequence>MRSCTLRGTTWEPGGTTCPPLKEASRCQQSNPLQRRSSQVPGQSAAKHSHKGPHRPPEHLLIRRKNRQRNPILYAPRPRQPRRRKSPRQHQSFERQRRPHQRLGEENHLNGPETENQDIQDQGLYHIQLDNGQHSPSTARLLQQAGHLPQRTASHQTPFQHPGNKHLLLSQKGYFVGEIVQIRLSCVSVCVCRKETIQKMTIG</sequence>
<reference evidence="2" key="1">
    <citation type="journal article" date="2020" name="Cell">
        <title>Large-Scale Comparative Analyses of Tick Genomes Elucidate Their Genetic Diversity and Vector Capacities.</title>
        <authorList>
            <consortium name="Tick Genome and Microbiome Consortium (TIGMIC)"/>
            <person name="Jia N."/>
            <person name="Wang J."/>
            <person name="Shi W."/>
            <person name="Du L."/>
            <person name="Sun Y."/>
            <person name="Zhan W."/>
            <person name="Jiang J.F."/>
            <person name="Wang Q."/>
            <person name="Zhang B."/>
            <person name="Ji P."/>
            <person name="Bell-Sakyi L."/>
            <person name="Cui X.M."/>
            <person name="Yuan T.T."/>
            <person name="Jiang B.G."/>
            <person name="Yang W.F."/>
            <person name="Lam T.T."/>
            <person name="Chang Q.C."/>
            <person name="Ding S.J."/>
            <person name="Wang X.J."/>
            <person name="Zhu J.G."/>
            <person name="Ruan X.D."/>
            <person name="Zhao L."/>
            <person name="Wei J.T."/>
            <person name="Ye R.Z."/>
            <person name="Que T.C."/>
            <person name="Du C.H."/>
            <person name="Zhou Y.H."/>
            <person name="Cheng J.X."/>
            <person name="Dai P.F."/>
            <person name="Guo W.B."/>
            <person name="Han X.H."/>
            <person name="Huang E.J."/>
            <person name="Li L.F."/>
            <person name="Wei W."/>
            <person name="Gao Y.C."/>
            <person name="Liu J.Z."/>
            <person name="Shao H.Z."/>
            <person name="Wang X."/>
            <person name="Wang C.C."/>
            <person name="Yang T.C."/>
            <person name="Huo Q.B."/>
            <person name="Li W."/>
            <person name="Chen H.Y."/>
            <person name="Chen S.E."/>
            <person name="Zhou L.G."/>
            <person name="Ni X.B."/>
            <person name="Tian J.H."/>
            <person name="Sheng Y."/>
            <person name="Liu T."/>
            <person name="Pan Y.S."/>
            <person name="Xia L.Y."/>
            <person name="Li J."/>
            <person name="Zhao F."/>
            <person name="Cao W.C."/>
        </authorList>
    </citation>
    <scope>NUCLEOTIDE SEQUENCE</scope>
    <source>
        <strain evidence="2">Rmic-2018</strain>
    </source>
</reference>
<feature type="compositionally biased region" description="Basic and acidic residues" evidence="1">
    <location>
        <begin position="91"/>
        <end position="108"/>
    </location>
</feature>
<evidence type="ECO:0000313" key="3">
    <source>
        <dbReference type="Proteomes" id="UP000821866"/>
    </source>
</evidence>
<comment type="caution">
    <text evidence="2">The sequence shown here is derived from an EMBL/GenBank/DDBJ whole genome shotgun (WGS) entry which is preliminary data.</text>
</comment>
<protein>
    <submittedName>
        <fullName evidence="2">Uncharacterized protein</fullName>
    </submittedName>
</protein>
<organism evidence="2 3">
    <name type="scientific">Rhipicephalus microplus</name>
    <name type="common">Cattle tick</name>
    <name type="synonym">Boophilus microplus</name>
    <dbReference type="NCBI Taxonomy" id="6941"/>
    <lineage>
        <taxon>Eukaryota</taxon>
        <taxon>Metazoa</taxon>
        <taxon>Ecdysozoa</taxon>
        <taxon>Arthropoda</taxon>
        <taxon>Chelicerata</taxon>
        <taxon>Arachnida</taxon>
        <taxon>Acari</taxon>
        <taxon>Parasitiformes</taxon>
        <taxon>Ixodida</taxon>
        <taxon>Ixodoidea</taxon>
        <taxon>Ixodidae</taxon>
        <taxon>Rhipicephalinae</taxon>
        <taxon>Rhipicephalus</taxon>
        <taxon>Boophilus</taxon>
    </lineage>
</organism>
<reference evidence="2" key="2">
    <citation type="submission" date="2021-09" db="EMBL/GenBank/DDBJ databases">
        <authorList>
            <person name="Jia N."/>
            <person name="Wang J."/>
            <person name="Shi W."/>
            <person name="Du L."/>
            <person name="Sun Y."/>
            <person name="Zhan W."/>
            <person name="Jiang J."/>
            <person name="Wang Q."/>
            <person name="Zhang B."/>
            <person name="Ji P."/>
            <person name="Sakyi L.B."/>
            <person name="Cui X."/>
            <person name="Yuan T."/>
            <person name="Jiang B."/>
            <person name="Yang W."/>
            <person name="Lam T.T.-Y."/>
            <person name="Chang Q."/>
            <person name="Ding S."/>
            <person name="Wang X."/>
            <person name="Zhu J."/>
            <person name="Ruan X."/>
            <person name="Zhao L."/>
            <person name="Wei J."/>
            <person name="Que T."/>
            <person name="Du C."/>
            <person name="Cheng J."/>
            <person name="Dai P."/>
            <person name="Han X."/>
            <person name="Huang E."/>
            <person name="Gao Y."/>
            <person name="Liu J."/>
            <person name="Shao H."/>
            <person name="Ye R."/>
            <person name="Li L."/>
            <person name="Wei W."/>
            <person name="Wang X."/>
            <person name="Wang C."/>
            <person name="Huo Q."/>
            <person name="Li W."/>
            <person name="Guo W."/>
            <person name="Chen H."/>
            <person name="Chen S."/>
            <person name="Zhou L."/>
            <person name="Zhou L."/>
            <person name="Ni X."/>
            <person name="Tian J."/>
            <person name="Zhou Y."/>
            <person name="Sheng Y."/>
            <person name="Liu T."/>
            <person name="Pan Y."/>
            <person name="Xia L."/>
            <person name="Li J."/>
            <person name="Zhao F."/>
            <person name="Cao W."/>
        </authorList>
    </citation>
    <scope>NUCLEOTIDE SEQUENCE</scope>
    <source>
        <strain evidence="2">Rmic-2018</strain>
        <tissue evidence="2">Larvae</tissue>
    </source>
</reference>
<dbReference type="Proteomes" id="UP000821866">
    <property type="component" value="Unassembled WGS sequence"/>
</dbReference>
<dbReference type="EMBL" id="JABSTU010000007">
    <property type="protein sequence ID" value="KAH8024650.1"/>
    <property type="molecule type" value="Genomic_DNA"/>
</dbReference>
<keyword evidence="3" id="KW-1185">Reference proteome</keyword>
<feature type="compositionally biased region" description="Polar residues" evidence="1">
    <location>
        <begin position="26"/>
        <end position="42"/>
    </location>
</feature>